<dbReference type="GO" id="GO:1903785">
    <property type="term" value="P:L-valine transmembrane transport"/>
    <property type="evidence" value="ECO:0007669"/>
    <property type="project" value="TreeGrafter"/>
</dbReference>
<dbReference type="EMBL" id="CP022115">
    <property type="protein sequence ID" value="ASJ26159.1"/>
    <property type="molecule type" value="Genomic_DNA"/>
</dbReference>
<evidence type="ECO:0000256" key="7">
    <source>
        <dbReference type="ARBA" id="ARBA00023136"/>
    </source>
</evidence>
<proteinExistence type="inferred from homology"/>
<evidence type="ECO:0000256" key="1">
    <source>
        <dbReference type="ARBA" id="ARBA00004651"/>
    </source>
</evidence>
<feature type="transmembrane region" description="Helical" evidence="8">
    <location>
        <begin position="173"/>
        <end position="192"/>
    </location>
</feature>
<dbReference type="EMBL" id="JAJAXM010000004">
    <property type="protein sequence ID" value="MCG9024966.1"/>
    <property type="molecule type" value="Genomic_DNA"/>
</dbReference>
<evidence type="ECO:0000313" key="9">
    <source>
        <dbReference type="EMBL" id="ASJ26159.1"/>
    </source>
</evidence>
<dbReference type="GO" id="GO:0005886">
    <property type="term" value="C:plasma membrane"/>
    <property type="evidence" value="ECO:0007669"/>
    <property type="project" value="UniProtKB-SubCell"/>
</dbReference>
<reference evidence="10 12" key="4">
    <citation type="submission" date="2021-10" db="EMBL/GenBank/DDBJ databases">
        <title>Whole-genome sequencing analysis of Laribacter hongkongensis: virulence gene profiles, carbohydrate-active enzyme prediction, and antimicrobial resistance characterization.</title>
        <authorList>
            <person name="Yuan P."/>
            <person name="Zhan Y."/>
            <person name="Chen D."/>
        </authorList>
    </citation>
    <scope>NUCLEOTIDE SEQUENCE [LARGE SCALE GENOMIC DNA]</scope>
    <source>
        <strain evidence="10 12">W67</strain>
    </source>
</reference>
<organism evidence="9 11">
    <name type="scientific">Laribacter hongkongensis</name>
    <dbReference type="NCBI Taxonomy" id="168471"/>
    <lineage>
        <taxon>Bacteria</taxon>
        <taxon>Pseudomonadati</taxon>
        <taxon>Pseudomonadota</taxon>
        <taxon>Betaproteobacteria</taxon>
        <taxon>Neisseriales</taxon>
        <taxon>Aquaspirillaceae</taxon>
        <taxon>Laribacter</taxon>
    </lineage>
</organism>
<sequence length="241" mass="25504">MEATSLSAGVGPTAFDDMRAGIRRGFPIVLGYLPLGFAFGVLAVQNGIPGYAAVLMSILVFAGSGQFIAAAMWGAGAAPWAIIFTNLIINLRYLFMCAALAPWLSRFSRLRQVLFGYEITDEIFAVHSSAMHRHETARAPLVFAVNLTAHSGWVGGTLLGAVSGSLLADPRHLGLDFALPAMFFALLVPLCLTRLRLLVALLAGGLSVGFALLGTGSWNVILATLIGASVATWLTRKEDKA</sequence>
<keyword evidence="4" id="KW-1003">Cell membrane</keyword>
<keyword evidence="3" id="KW-0813">Transport</keyword>
<evidence type="ECO:0000256" key="6">
    <source>
        <dbReference type="ARBA" id="ARBA00022989"/>
    </source>
</evidence>
<reference evidence="11" key="2">
    <citation type="submission" date="2017-06" db="EMBL/GenBank/DDBJ databases">
        <title>Whole genome sequence of Laribacter hongkongensis LHGZ1.</title>
        <authorList>
            <person name="Chen D."/>
            <person name="Wu H."/>
            <person name="Chen J."/>
        </authorList>
    </citation>
    <scope>NUCLEOTIDE SEQUENCE [LARGE SCALE GENOMIC DNA]</scope>
    <source>
        <strain evidence="11">LHGZ1</strain>
    </source>
</reference>
<keyword evidence="6 8" id="KW-1133">Transmembrane helix</keyword>
<feature type="transmembrane region" description="Helical" evidence="8">
    <location>
        <begin position="80"/>
        <end position="104"/>
    </location>
</feature>
<comment type="similarity">
    <text evidence="2">Belongs to the AzlC family.</text>
</comment>
<dbReference type="Proteomes" id="UP000197424">
    <property type="component" value="Chromosome"/>
</dbReference>
<reference evidence="9" key="3">
    <citation type="submission" date="2017-06" db="EMBL/GenBank/DDBJ databases">
        <authorList>
            <person name="Kim H.J."/>
            <person name="Triplett B.A."/>
        </authorList>
    </citation>
    <scope>NUCLEOTIDE SEQUENCE</scope>
    <source>
        <strain evidence="9">HLGZ1</strain>
    </source>
</reference>
<dbReference type="PANTHER" id="PTHR34979">
    <property type="entry name" value="INNER MEMBRANE PROTEIN YGAZ"/>
    <property type="match status" value="1"/>
</dbReference>
<feature type="transmembrane region" description="Helical" evidence="8">
    <location>
        <begin position="25"/>
        <end position="44"/>
    </location>
</feature>
<evidence type="ECO:0000313" key="12">
    <source>
        <dbReference type="Proteomes" id="UP001200247"/>
    </source>
</evidence>
<evidence type="ECO:0000313" key="11">
    <source>
        <dbReference type="Proteomes" id="UP000197424"/>
    </source>
</evidence>
<evidence type="ECO:0000256" key="8">
    <source>
        <dbReference type="SAM" id="Phobius"/>
    </source>
</evidence>
<evidence type="ECO:0000256" key="3">
    <source>
        <dbReference type="ARBA" id="ARBA00022448"/>
    </source>
</evidence>
<keyword evidence="5 8" id="KW-0812">Transmembrane</keyword>
<comment type="subcellular location">
    <subcellularLocation>
        <location evidence="1">Cell membrane</location>
        <topology evidence="1">Multi-pass membrane protein</topology>
    </subcellularLocation>
</comment>
<evidence type="ECO:0000256" key="5">
    <source>
        <dbReference type="ARBA" id="ARBA00022692"/>
    </source>
</evidence>
<dbReference type="InterPro" id="IPR011606">
    <property type="entry name" value="Brnchd-chn_aa_trnsp_permease"/>
</dbReference>
<name>A0A248LNV5_9NEIS</name>
<reference evidence="9" key="1">
    <citation type="journal article" date="2017" name="J. Antimicrob. Chemother.">
        <title>Emergence and genomic analysis of MDR Laribacter hongkongensis strain HLGZ1 from Guangzhou, China.</title>
        <authorList>
            <person name="Wu H.K."/>
            <person name="Chen J.H."/>
            <person name="Yang L."/>
            <person name="Li A.R."/>
            <person name="Su D.H."/>
            <person name="Lin Y.P."/>
            <person name="Chen D.Q."/>
        </authorList>
    </citation>
    <scope>NUCLEOTIDE SEQUENCE</scope>
    <source>
        <strain evidence="9">HLGZ1</strain>
    </source>
</reference>
<feature type="transmembrane region" description="Helical" evidence="8">
    <location>
        <begin position="141"/>
        <end position="167"/>
    </location>
</feature>
<protein>
    <submittedName>
        <fullName evidence="10">AzlC family ABC transporter permease</fullName>
    </submittedName>
    <submittedName>
        <fullName evidence="9">AzlC family protein</fullName>
    </submittedName>
</protein>
<dbReference type="OrthoDB" id="3177005at2"/>
<gene>
    <name evidence="10" type="ORF">LH440_03415</name>
    <name evidence="9" type="ORF">LHGZ1_3328</name>
</gene>
<accession>A0A248LNV5</accession>
<dbReference type="GeneID" id="75108331"/>
<evidence type="ECO:0000256" key="4">
    <source>
        <dbReference type="ARBA" id="ARBA00022475"/>
    </source>
</evidence>
<dbReference type="Pfam" id="PF03591">
    <property type="entry name" value="AzlC"/>
    <property type="match status" value="1"/>
</dbReference>
<dbReference type="Proteomes" id="UP001200247">
    <property type="component" value="Unassembled WGS sequence"/>
</dbReference>
<dbReference type="PANTHER" id="PTHR34979:SF1">
    <property type="entry name" value="INNER MEMBRANE PROTEIN YGAZ"/>
    <property type="match status" value="1"/>
</dbReference>
<evidence type="ECO:0000256" key="2">
    <source>
        <dbReference type="ARBA" id="ARBA00010735"/>
    </source>
</evidence>
<keyword evidence="7 8" id="KW-0472">Membrane</keyword>
<feature type="transmembrane region" description="Helical" evidence="8">
    <location>
        <begin position="51"/>
        <end position="74"/>
    </location>
</feature>
<evidence type="ECO:0000313" key="10">
    <source>
        <dbReference type="EMBL" id="MCG9024966.1"/>
    </source>
</evidence>
<dbReference type="RefSeq" id="WP_027823156.1">
    <property type="nucleotide sequence ID" value="NZ_CP022115.1"/>
</dbReference>
<dbReference type="AlphaFoldDB" id="A0A248LNV5"/>